<dbReference type="OrthoDB" id="416217at2759"/>
<dbReference type="PANTHER" id="PTHR47657">
    <property type="entry name" value="STEROL REGULATORY ELEMENT-BINDING PROTEIN ECM22"/>
    <property type="match status" value="1"/>
</dbReference>
<reference evidence="1" key="3">
    <citation type="submission" date="2011-03" db="EMBL/GenBank/DDBJ databases">
        <title>Annotation of Magnaporthe poae ATCC 64411.</title>
        <authorList>
            <person name="Ma L.-J."/>
            <person name="Dead R."/>
            <person name="Young S.K."/>
            <person name="Zeng Q."/>
            <person name="Gargeya S."/>
            <person name="Fitzgerald M."/>
            <person name="Haas B."/>
            <person name="Abouelleil A."/>
            <person name="Alvarado L."/>
            <person name="Arachchi H.M."/>
            <person name="Berlin A."/>
            <person name="Brown A."/>
            <person name="Chapman S.B."/>
            <person name="Chen Z."/>
            <person name="Dunbar C."/>
            <person name="Freedman E."/>
            <person name="Gearin G."/>
            <person name="Gellesch M."/>
            <person name="Goldberg J."/>
            <person name="Griggs A."/>
            <person name="Gujja S."/>
            <person name="Heiman D."/>
            <person name="Howarth C."/>
            <person name="Larson L."/>
            <person name="Lui A."/>
            <person name="MacDonald P.J.P."/>
            <person name="Mehta T."/>
            <person name="Montmayeur A."/>
            <person name="Murphy C."/>
            <person name="Neiman D."/>
            <person name="Pearson M."/>
            <person name="Priest M."/>
            <person name="Roberts A."/>
            <person name="Saif S."/>
            <person name="Shea T."/>
            <person name="Shenoy N."/>
            <person name="Sisk P."/>
            <person name="Stolte C."/>
            <person name="Sykes S."/>
            <person name="Yandava C."/>
            <person name="Wortman J."/>
            <person name="Nusbaum C."/>
            <person name="Birren B."/>
        </authorList>
    </citation>
    <scope>NUCLEOTIDE SEQUENCE</scope>
    <source>
        <strain evidence="1">ATCC 64411</strain>
    </source>
</reference>
<evidence type="ECO:0000313" key="2">
    <source>
        <dbReference type="EnsemblFungi" id="MAPG_04849T0"/>
    </source>
</evidence>
<dbReference type="VEuPathDB" id="FungiDB:MAPG_04849"/>
<gene>
    <name evidence="1" type="ORF">MAPG_04849</name>
</gene>
<organism evidence="2 3">
    <name type="scientific">Magnaporthiopsis poae (strain ATCC 64411 / 73-15)</name>
    <name type="common">Kentucky bluegrass fungus</name>
    <name type="synonym">Magnaporthe poae</name>
    <dbReference type="NCBI Taxonomy" id="644358"/>
    <lineage>
        <taxon>Eukaryota</taxon>
        <taxon>Fungi</taxon>
        <taxon>Dikarya</taxon>
        <taxon>Ascomycota</taxon>
        <taxon>Pezizomycotina</taxon>
        <taxon>Sordariomycetes</taxon>
        <taxon>Sordariomycetidae</taxon>
        <taxon>Magnaporthales</taxon>
        <taxon>Magnaporthaceae</taxon>
        <taxon>Magnaporthiopsis</taxon>
    </lineage>
</organism>
<accession>A0A0C4DXU2</accession>
<name>A0A0C4DXU2_MAGP6</name>
<dbReference type="GO" id="GO:0000981">
    <property type="term" value="F:DNA-binding transcription factor activity, RNA polymerase II-specific"/>
    <property type="evidence" value="ECO:0007669"/>
    <property type="project" value="TreeGrafter"/>
</dbReference>
<dbReference type="EMBL" id="ADBL01001135">
    <property type="status" value="NOT_ANNOTATED_CDS"/>
    <property type="molecule type" value="Genomic_DNA"/>
</dbReference>
<reference evidence="2" key="4">
    <citation type="journal article" date="2015" name="G3 (Bethesda)">
        <title>Genome sequences of three phytopathogenic species of the Magnaporthaceae family of fungi.</title>
        <authorList>
            <person name="Okagaki L.H."/>
            <person name="Nunes C.C."/>
            <person name="Sailsbery J."/>
            <person name="Clay B."/>
            <person name="Brown D."/>
            <person name="John T."/>
            <person name="Oh Y."/>
            <person name="Young N."/>
            <person name="Fitzgerald M."/>
            <person name="Haas B.J."/>
            <person name="Zeng Q."/>
            <person name="Young S."/>
            <person name="Adiconis X."/>
            <person name="Fan L."/>
            <person name="Levin J.Z."/>
            <person name="Mitchell T.K."/>
            <person name="Okubara P.A."/>
            <person name="Farman M.L."/>
            <person name="Kohn L.M."/>
            <person name="Birren B."/>
            <person name="Ma L.-J."/>
            <person name="Dean R.A."/>
        </authorList>
    </citation>
    <scope>NUCLEOTIDE SEQUENCE</scope>
    <source>
        <strain evidence="2">ATCC 64411 / 73-15</strain>
    </source>
</reference>
<reference evidence="1" key="1">
    <citation type="submission" date="2010-05" db="EMBL/GenBank/DDBJ databases">
        <title>The Genome Sequence of Magnaporthe poae strain ATCC 64411.</title>
        <authorList>
            <consortium name="The Broad Institute Genome Sequencing Platform"/>
            <consortium name="Broad Institute Genome Sequencing Center for Infectious Disease"/>
            <person name="Ma L.-J."/>
            <person name="Dead R."/>
            <person name="Young S."/>
            <person name="Zeng Q."/>
            <person name="Koehrsen M."/>
            <person name="Alvarado L."/>
            <person name="Berlin A."/>
            <person name="Chapman S.B."/>
            <person name="Chen Z."/>
            <person name="Freedman E."/>
            <person name="Gellesch M."/>
            <person name="Goldberg J."/>
            <person name="Griggs A."/>
            <person name="Gujja S."/>
            <person name="Heilman E.R."/>
            <person name="Heiman D."/>
            <person name="Hepburn T."/>
            <person name="Howarth C."/>
            <person name="Jen D."/>
            <person name="Larson L."/>
            <person name="Mehta T."/>
            <person name="Neiman D."/>
            <person name="Pearson M."/>
            <person name="Roberts A."/>
            <person name="Saif S."/>
            <person name="Shea T."/>
            <person name="Shenoy N."/>
            <person name="Sisk P."/>
            <person name="Stolte C."/>
            <person name="Sykes S."/>
            <person name="Walk T."/>
            <person name="White J."/>
            <person name="Yandava C."/>
            <person name="Haas B."/>
            <person name="Nusbaum C."/>
            <person name="Birren B."/>
        </authorList>
    </citation>
    <scope>NUCLEOTIDE SEQUENCE</scope>
    <source>
        <strain evidence="1">ATCC 64411</strain>
    </source>
</reference>
<reference evidence="2" key="5">
    <citation type="submission" date="2015-06" db="UniProtKB">
        <authorList>
            <consortium name="EnsemblFungi"/>
        </authorList>
    </citation>
    <scope>IDENTIFICATION</scope>
    <source>
        <strain evidence="2">ATCC 64411</strain>
    </source>
</reference>
<dbReference type="EnsemblFungi" id="MAPG_04849T0">
    <property type="protein sequence ID" value="MAPG_04849T0"/>
    <property type="gene ID" value="MAPG_04849"/>
</dbReference>
<dbReference type="EMBL" id="GL876969">
    <property type="protein sequence ID" value="KLU85829.1"/>
    <property type="molecule type" value="Genomic_DNA"/>
</dbReference>
<proteinExistence type="predicted"/>
<dbReference type="AlphaFoldDB" id="A0A0C4DXU2"/>
<evidence type="ECO:0000313" key="3">
    <source>
        <dbReference type="Proteomes" id="UP000011715"/>
    </source>
</evidence>
<evidence type="ECO:0000313" key="1">
    <source>
        <dbReference type="EMBL" id="KLU85829.1"/>
    </source>
</evidence>
<protein>
    <submittedName>
        <fullName evidence="1 2">Uncharacterized protein</fullName>
    </submittedName>
</protein>
<dbReference type="Proteomes" id="UP000011715">
    <property type="component" value="Unassembled WGS sequence"/>
</dbReference>
<dbReference type="STRING" id="644358.A0A0C4DXU2"/>
<sequence length="92" mass="10906">MAACGFEVTVTDCFVWIFGVHDDLVPRLRAREQEAVAVFAHLCVMLKRLDAYWWMQGWAERLMQTSYRMLDHEHRLWLQWPADEIGWIPPSA</sequence>
<dbReference type="InterPro" id="IPR052400">
    <property type="entry name" value="Zn2-C6_fungal_TF"/>
</dbReference>
<dbReference type="PANTHER" id="PTHR47657:SF7">
    <property type="entry name" value="STEROL REGULATORY ELEMENT-BINDING PROTEIN ECM22"/>
    <property type="match status" value="1"/>
</dbReference>
<reference evidence="3" key="2">
    <citation type="submission" date="2010-05" db="EMBL/GenBank/DDBJ databases">
        <title>The genome sequence of Magnaporthe poae strain ATCC 64411.</title>
        <authorList>
            <person name="Ma L.-J."/>
            <person name="Dead R."/>
            <person name="Young S."/>
            <person name="Zeng Q."/>
            <person name="Koehrsen M."/>
            <person name="Alvarado L."/>
            <person name="Berlin A."/>
            <person name="Chapman S.B."/>
            <person name="Chen Z."/>
            <person name="Freedman E."/>
            <person name="Gellesch M."/>
            <person name="Goldberg J."/>
            <person name="Griggs A."/>
            <person name="Gujja S."/>
            <person name="Heilman E.R."/>
            <person name="Heiman D."/>
            <person name="Hepburn T."/>
            <person name="Howarth C."/>
            <person name="Jen D."/>
            <person name="Larson L."/>
            <person name="Mehta T."/>
            <person name="Neiman D."/>
            <person name="Pearson M."/>
            <person name="Roberts A."/>
            <person name="Saif S."/>
            <person name="Shea T."/>
            <person name="Shenoy N."/>
            <person name="Sisk P."/>
            <person name="Stolte C."/>
            <person name="Sykes S."/>
            <person name="Walk T."/>
            <person name="White J."/>
            <person name="Yandava C."/>
            <person name="Haas B."/>
            <person name="Nusbaum C."/>
            <person name="Birren B."/>
        </authorList>
    </citation>
    <scope>NUCLEOTIDE SEQUENCE [LARGE SCALE GENOMIC DNA]</scope>
    <source>
        <strain evidence="3">ATCC 64411 / 73-15</strain>
    </source>
</reference>
<keyword evidence="3" id="KW-1185">Reference proteome</keyword>